<dbReference type="Proteomes" id="UP001403094">
    <property type="component" value="Unassembled WGS sequence"/>
</dbReference>
<gene>
    <name evidence="1" type="ORF">GCM10009757_11600</name>
</gene>
<dbReference type="Gene3D" id="3.40.462.20">
    <property type="match status" value="1"/>
</dbReference>
<organism evidence="1 2">
    <name type="scientific">Streptomyces cheonanensis</name>
    <dbReference type="NCBI Taxonomy" id="312720"/>
    <lineage>
        <taxon>Bacteria</taxon>
        <taxon>Bacillati</taxon>
        <taxon>Actinomycetota</taxon>
        <taxon>Actinomycetes</taxon>
        <taxon>Kitasatosporales</taxon>
        <taxon>Streptomycetaceae</taxon>
        <taxon>Streptomyces</taxon>
    </lineage>
</organism>
<dbReference type="EMBL" id="BAAANQ010000002">
    <property type="protein sequence ID" value="GAA2045232.1"/>
    <property type="molecule type" value="Genomic_DNA"/>
</dbReference>
<evidence type="ECO:0000313" key="1">
    <source>
        <dbReference type="EMBL" id="GAA2045232.1"/>
    </source>
</evidence>
<proteinExistence type="predicted"/>
<evidence type="ECO:0000313" key="2">
    <source>
        <dbReference type="Proteomes" id="UP001403094"/>
    </source>
</evidence>
<protein>
    <submittedName>
        <fullName evidence="1">Uncharacterized protein</fullName>
    </submittedName>
</protein>
<sequence length="201" mass="21508">MNYGHALRFGLHLPSDTGCGPDRLAEMVDLAEQWGLYLLVVPAGTADDDMDNASDDPPVSHGEPVSRSGLLRHVTPQFAAAARVIRSGAIGWFQLRSVGGAVADVPSDATAYARRDANFSLVVMGGADEVVDRARVRLSPFLDGLCISFETSLRPERIAAAWHPRTLSRLRELKSVYDPECVFGDNFALTPAANHPGGGAP</sequence>
<name>A0ABN2UY83_9ACTN</name>
<reference evidence="1 2" key="1">
    <citation type="journal article" date="2019" name="Int. J. Syst. Evol. Microbiol.">
        <title>The Global Catalogue of Microorganisms (GCM) 10K type strain sequencing project: providing services to taxonomists for standard genome sequencing and annotation.</title>
        <authorList>
            <consortium name="The Broad Institute Genomics Platform"/>
            <consortium name="The Broad Institute Genome Sequencing Center for Infectious Disease"/>
            <person name="Wu L."/>
            <person name="Ma J."/>
        </authorList>
    </citation>
    <scope>NUCLEOTIDE SEQUENCE [LARGE SCALE GENOMIC DNA]</scope>
    <source>
        <strain evidence="1 2">JCM 14549</strain>
    </source>
</reference>
<dbReference type="RefSeq" id="WP_346069770.1">
    <property type="nucleotide sequence ID" value="NZ_BAAANQ010000002.1"/>
</dbReference>
<keyword evidence="2" id="KW-1185">Reference proteome</keyword>
<accession>A0ABN2UY83</accession>
<comment type="caution">
    <text evidence="1">The sequence shown here is derived from an EMBL/GenBank/DDBJ whole genome shotgun (WGS) entry which is preliminary data.</text>
</comment>